<organism evidence="11 12">
    <name type="scientific">Pelomonas aquatica</name>
    <dbReference type="NCBI Taxonomy" id="431058"/>
    <lineage>
        <taxon>Bacteria</taxon>
        <taxon>Pseudomonadati</taxon>
        <taxon>Pseudomonadota</taxon>
        <taxon>Betaproteobacteria</taxon>
        <taxon>Burkholderiales</taxon>
        <taxon>Sphaerotilaceae</taxon>
        <taxon>Roseateles</taxon>
    </lineage>
</organism>
<evidence type="ECO:0000256" key="1">
    <source>
        <dbReference type="ARBA" id="ARBA00004571"/>
    </source>
</evidence>
<evidence type="ECO:0000256" key="3">
    <source>
        <dbReference type="ARBA" id="ARBA00022448"/>
    </source>
</evidence>
<dbReference type="Gene3D" id="2.170.130.10">
    <property type="entry name" value="TonB-dependent receptor, plug domain"/>
    <property type="match status" value="1"/>
</dbReference>
<dbReference type="Gene3D" id="2.40.170.20">
    <property type="entry name" value="TonB-dependent receptor, beta-barrel domain"/>
    <property type="match status" value="1"/>
</dbReference>
<keyword evidence="6 9" id="KW-0472">Membrane</keyword>
<keyword evidence="4 9" id="KW-1134">Transmembrane beta strand</keyword>
<keyword evidence="7 11" id="KW-0675">Receptor</keyword>
<reference evidence="11" key="1">
    <citation type="submission" date="2019-02" db="EMBL/GenBank/DDBJ databases">
        <title>Draft genome of the type strain Pelomonas aquatica CCUG 52575T.</title>
        <authorList>
            <person name="Gomila M."/>
            <person name="Lalucat J."/>
        </authorList>
    </citation>
    <scope>NUCLEOTIDE SEQUENCE</scope>
    <source>
        <strain evidence="11">CCUG 52575</strain>
    </source>
</reference>
<dbReference type="GO" id="GO:0009279">
    <property type="term" value="C:cell outer membrane"/>
    <property type="evidence" value="ECO:0007669"/>
    <property type="project" value="UniProtKB-SubCell"/>
</dbReference>
<dbReference type="InterPro" id="IPR037066">
    <property type="entry name" value="Plug_dom_sf"/>
</dbReference>
<dbReference type="PROSITE" id="PS52016">
    <property type="entry name" value="TONB_DEPENDENT_REC_3"/>
    <property type="match status" value="1"/>
</dbReference>
<comment type="similarity">
    <text evidence="2 9">Belongs to the TonB-dependent receptor family.</text>
</comment>
<evidence type="ECO:0000256" key="6">
    <source>
        <dbReference type="ARBA" id="ARBA00023136"/>
    </source>
</evidence>
<dbReference type="SUPFAM" id="SSF56935">
    <property type="entry name" value="Porins"/>
    <property type="match status" value="1"/>
</dbReference>
<dbReference type="AlphaFoldDB" id="A0A9X4LJ97"/>
<evidence type="ECO:0000256" key="7">
    <source>
        <dbReference type="ARBA" id="ARBA00023170"/>
    </source>
</evidence>
<keyword evidence="12" id="KW-1185">Reference proteome</keyword>
<dbReference type="Proteomes" id="UP001152766">
    <property type="component" value="Unassembled WGS sequence"/>
</dbReference>
<name>A0A9X4LJ97_9BURK</name>
<keyword evidence="8 9" id="KW-0998">Cell outer membrane</keyword>
<gene>
    <name evidence="11" type="ORF">EXJ73_05335</name>
</gene>
<dbReference type="InterPro" id="IPR012910">
    <property type="entry name" value="Plug_dom"/>
</dbReference>
<dbReference type="PANTHER" id="PTHR47234:SF2">
    <property type="entry name" value="TONB-DEPENDENT RECEPTOR"/>
    <property type="match status" value="1"/>
</dbReference>
<evidence type="ECO:0000256" key="9">
    <source>
        <dbReference type="PROSITE-ProRule" id="PRU01360"/>
    </source>
</evidence>
<dbReference type="InterPro" id="IPR036942">
    <property type="entry name" value="Beta-barrel_TonB_sf"/>
</dbReference>
<comment type="subcellular location">
    <subcellularLocation>
        <location evidence="1 9">Cell outer membrane</location>
        <topology evidence="1 9">Multi-pass membrane protein</topology>
    </subcellularLocation>
</comment>
<dbReference type="InterPro" id="IPR039426">
    <property type="entry name" value="TonB-dep_rcpt-like"/>
</dbReference>
<evidence type="ECO:0000313" key="11">
    <source>
        <dbReference type="EMBL" id="MDG0861895.1"/>
    </source>
</evidence>
<evidence type="ECO:0000256" key="2">
    <source>
        <dbReference type="ARBA" id="ARBA00009810"/>
    </source>
</evidence>
<accession>A0A9X4LJ97</accession>
<feature type="domain" description="TonB-dependent receptor plug" evidence="10">
    <location>
        <begin position="99"/>
        <end position="216"/>
    </location>
</feature>
<dbReference type="EMBL" id="SGUG01000006">
    <property type="protein sequence ID" value="MDG0861895.1"/>
    <property type="molecule type" value="Genomic_DNA"/>
</dbReference>
<keyword evidence="5 9" id="KW-0812">Transmembrane</keyword>
<evidence type="ECO:0000259" key="10">
    <source>
        <dbReference type="Pfam" id="PF07715"/>
    </source>
</evidence>
<evidence type="ECO:0000256" key="5">
    <source>
        <dbReference type="ARBA" id="ARBA00022692"/>
    </source>
</evidence>
<keyword evidence="3 9" id="KW-0813">Transport</keyword>
<protein>
    <submittedName>
        <fullName evidence="11">TonB-dependent receptor</fullName>
    </submittedName>
</protein>
<dbReference type="PANTHER" id="PTHR47234">
    <property type="match status" value="1"/>
</dbReference>
<evidence type="ECO:0000256" key="8">
    <source>
        <dbReference type="ARBA" id="ARBA00023237"/>
    </source>
</evidence>
<comment type="caution">
    <text evidence="11">The sequence shown here is derived from an EMBL/GenBank/DDBJ whole genome shotgun (WGS) entry which is preliminary data.</text>
</comment>
<sequence>MVRCTEPLSSSTVHWREESLMLPVQYLHKSSRSRRRGSSFAVLTLSTLAAALSAAAHAQQVGEAKADTEQAKAKQADAKVLEAVVITGTNIRSSNLLSSAPITEVGKEVFEGTGSISIESTLSRIPSITSGLSASSNNTSTGGDAANVGVATVSLRNLGSARTLVLVNGRRWVSGVSANTGYGVDLNSIPAPMIKRVDILTGGQSAIYGSDAIAGVVNIITKTNFNGLELNALASNSADGGAGKKRFDLTYGRNFDGGNAWISVGMSKQMELRSSQRPFSSNALGFADTNNDGILDAMVVRNESAYGDRSALFFGKLKIFGDGSTFNTSQPLLDSHFNRLGTTDWYNQFNHRYLVAPYQPSYIASGLTVNVDEKSKVEFEMNYTKATSSVALEAAPASAVADAFRVAQGGTTGIDVATSPYFAGSSAGAQLLAAMGPNTSLDRVQTYRRMVELGDRTVSNKRETFRTAASFTHDFSDSLSWKSSAVYGTTSELQTNTGDFSIPNFRNALTIEADGKGGYRCASAQARIEGCVPVNPFGTTDSLVGKAGITGISPAAAKYLAIPTGQTGEISQVVVNSVVSGQLPFSISADPVSFAAGVEHRREQAKETPDAFRQQGLSRDLKVSEISGAFSVNEVFGEVEAPITKWLSLSAAARIGHYSTVGTNITHRYGFNAPVLDVLRLRGSWSPRSVRAPNINDLFSNGVTNTAPANTDVCNGVTASSTGNIAVNCRSVPAIANRIATLGSFTLVSSEPNNTRLLLAGSPTLSAEAANTKTLGGVLTPMRGLSLSVDYYDIAIKNGITRLTPDLLVKNCYSAAPNSFDSTCGGILVRDANDGPILNLRSPLINAASIKTQGVDFEVGYVGHGLNVGVFANYLNRYDVVDASGTSTASAGRPLYPKWRITTNASYNVTDQLNLFAQARWRSETKSFLTANNYSDELNNMKAVTYVDLRANYKATESLSFYVGSNNVFNVQPAINVRDPAIGTNTEPGAYDVIGRQYFVGMKFKM</sequence>
<proteinExistence type="inferred from homology"/>
<dbReference type="Pfam" id="PF07715">
    <property type="entry name" value="Plug"/>
    <property type="match status" value="1"/>
</dbReference>
<evidence type="ECO:0000256" key="4">
    <source>
        <dbReference type="ARBA" id="ARBA00022452"/>
    </source>
</evidence>
<evidence type="ECO:0000313" key="12">
    <source>
        <dbReference type="Proteomes" id="UP001152766"/>
    </source>
</evidence>